<keyword evidence="3" id="KW-1185">Reference proteome</keyword>
<accession>A0ABV6YPU2</accession>
<feature type="compositionally biased region" description="Basic and acidic residues" evidence="1">
    <location>
        <begin position="37"/>
        <end position="50"/>
    </location>
</feature>
<organism evidence="2 3">
    <name type="scientific">Eiseniibacteriota bacterium</name>
    <dbReference type="NCBI Taxonomy" id="2212470"/>
    <lineage>
        <taxon>Bacteria</taxon>
        <taxon>Candidatus Eiseniibacteriota</taxon>
    </lineage>
</organism>
<dbReference type="Proteomes" id="UP001594288">
    <property type="component" value="Unassembled WGS sequence"/>
</dbReference>
<evidence type="ECO:0000313" key="2">
    <source>
        <dbReference type="EMBL" id="MFC1799932.1"/>
    </source>
</evidence>
<evidence type="ECO:0000313" key="3">
    <source>
        <dbReference type="Proteomes" id="UP001594288"/>
    </source>
</evidence>
<reference evidence="2 3" key="1">
    <citation type="submission" date="2024-09" db="EMBL/GenBank/DDBJ databases">
        <authorList>
            <person name="D'Angelo T."/>
        </authorList>
    </citation>
    <scope>NUCLEOTIDE SEQUENCE [LARGE SCALE GENOMIC DNA]</scope>
    <source>
        <strain evidence="2">SAG AM-311-F02</strain>
    </source>
</reference>
<dbReference type="EMBL" id="JBHPEI010000045">
    <property type="protein sequence ID" value="MFC1799932.1"/>
    <property type="molecule type" value="Genomic_DNA"/>
</dbReference>
<evidence type="ECO:0008006" key="4">
    <source>
        <dbReference type="Google" id="ProtNLM"/>
    </source>
</evidence>
<protein>
    <recommendedName>
        <fullName evidence="4">50S ribosomal protein L32</fullName>
    </recommendedName>
</protein>
<sequence>MPRKRTTHRSKSGKKLYAVRDAKGRFVDIQTYERAHAADLRKKSKAEKAKAAKKKKKK</sequence>
<proteinExistence type="predicted"/>
<comment type="caution">
    <text evidence="2">The sequence shown here is derived from an EMBL/GenBank/DDBJ whole genome shotgun (WGS) entry which is preliminary data.</text>
</comment>
<name>A0ABV6YPU2_UNCEI</name>
<gene>
    <name evidence="2" type="ORF">ACFL2Z_03370</name>
</gene>
<evidence type="ECO:0000256" key="1">
    <source>
        <dbReference type="SAM" id="MobiDB-lite"/>
    </source>
</evidence>
<feature type="region of interest" description="Disordered" evidence="1">
    <location>
        <begin position="37"/>
        <end position="58"/>
    </location>
</feature>